<accession>A0A016WKW7</accession>
<gene>
    <name evidence="1" type="primary">Acey_s0623.g773</name>
    <name evidence="1" type="ORF">Y032_0623g773</name>
</gene>
<dbReference type="EMBL" id="JARK01000223">
    <property type="protein sequence ID" value="EYC40241.1"/>
    <property type="molecule type" value="Genomic_DNA"/>
</dbReference>
<name>A0A016WKW7_9BILA</name>
<organism evidence="1 2">
    <name type="scientific">Ancylostoma ceylanicum</name>
    <dbReference type="NCBI Taxonomy" id="53326"/>
    <lineage>
        <taxon>Eukaryota</taxon>
        <taxon>Metazoa</taxon>
        <taxon>Ecdysozoa</taxon>
        <taxon>Nematoda</taxon>
        <taxon>Chromadorea</taxon>
        <taxon>Rhabditida</taxon>
        <taxon>Rhabditina</taxon>
        <taxon>Rhabditomorpha</taxon>
        <taxon>Strongyloidea</taxon>
        <taxon>Ancylostomatidae</taxon>
        <taxon>Ancylostomatinae</taxon>
        <taxon>Ancylostoma</taxon>
    </lineage>
</organism>
<evidence type="ECO:0000313" key="1">
    <source>
        <dbReference type="EMBL" id="EYC40241.1"/>
    </source>
</evidence>
<reference evidence="2" key="1">
    <citation type="journal article" date="2015" name="Nat. Genet.">
        <title>The genome and transcriptome of the zoonotic hookworm Ancylostoma ceylanicum identify infection-specific gene families.</title>
        <authorList>
            <person name="Schwarz E.M."/>
            <person name="Hu Y."/>
            <person name="Antoshechkin I."/>
            <person name="Miller M.M."/>
            <person name="Sternberg P.W."/>
            <person name="Aroian R.V."/>
        </authorList>
    </citation>
    <scope>NUCLEOTIDE SEQUENCE</scope>
    <source>
        <strain evidence="2">HY135</strain>
    </source>
</reference>
<evidence type="ECO:0000313" key="2">
    <source>
        <dbReference type="Proteomes" id="UP000024635"/>
    </source>
</evidence>
<dbReference type="AlphaFoldDB" id="A0A016WKW7"/>
<keyword evidence="2" id="KW-1185">Reference proteome</keyword>
<proteinExistence type="predicted"/>
<sequence>MMFLEPESSEEKLRTYNPFEDLTGGGVMLIGLKSEIKRAFSFFGIAVTIDSFQSLDFTFATNVVNIFSTIGSEIVASMALKRSEEDKLLKSTQFSLSLGVLILAEELM</sequence>
<dbReference type="Proteomes" id="UP000024635">
    <property type="component" value="Unassembled WGS sequence"/>
</dbReference>
<protein>
    <submittedName>
        <fullName evidence="1">Uncharacterized protein</fullName>
    </submittedName>
</protein>
<comment type="caution">
    <text evidence="1">The sequence shown here is derived from an EMBL/GenBank/DDBJ whole genome shotgun (WGS) entry which is preliminary data.</text>
</comment>